<accession>A0A7Y9ZCI4</accession>
<dbReference type="PANTHER" id="PTHR18964:SF149">
    <property type="entry name" value="BIFUNCTIONAL UDP-N-ACETYLGLUCOSAMINE 2-EPIMERASE_N-ACETYLMANNOSAMINE KINASE"/>
    <property type="match status" value="1"/>
</dbReference>
<dbReference type="Gene3D" id="1.10.10.10">
    <property type="entry name" value="Winged helix-like DNA-binding domain superfamily/Winged helix DNA-binding domain"/>
    <property type="match status" value="1"/>
</dbReference>
<dbReference type="Gene3D" id="3.30.420.40">
    <property type="match status" value="2"/>
</dbReference>
<dbReference type="InterPro" id="IPR036388">
    <property type="entry name" value="WH-like_DNA-bd_sf"/>
</dbReference>
<dbReference type="EMBL" id="JACBZO010000001">
    <property type="protein sequence ID" value="NYI40826.1"/>
    <property type="molecule type" value="Genomic_DNA"/>
</dbReference>
<dbReference type="SUPFAM" id="SSF46785">
    <property type="entry name" value="Winged helix' DNA-binding domain"/>
    <property type="match status" value="1"/>
</dbReference>
<proteinExistence type="inferred from homology"/>
<sequence>MARTLAPGRGSRLDATRRHNLSTILTTAHHHPGVSRAELTRLSGLNRSTVGALVAELSELKLVREVAPAEHSSRGRPSPHIYPRAEVTALAINPDYDAVVIGLVGLGGTVHQRERHPWKGTPSVAETVQVATSALERLRRDTKPTPWVIAAGVAVPALVRSDDSSIVRAVHLDWTEEPLGEMLAAALDLPVVVRNDARVATIAETVFGAGRGVRDLVYLNGSPSGVGGGAIVDGVTLRGQDGFGGEMGHTAVAGGREQCHCGRRGCLETEVSLVRLLAALGRESVDPRDLDDELSRAAANPTVRAEIQRQMTVLAGAIGNFISIFNPELVILGGFLGSLYTAAPQMLDSAVARDSFAQISASARIERAQLGSRLLLVGAAELAFLPLLRDPAAHAQPVPK</sequence>
<dbReference type="Proteomes" id="UP000547973">
    <property type="component" value="Unassembled WGS sequence"/>
</dbReference>
<dbReference type="GO" id="GO:0016301">
    <property type="term" value="F:kinase activity"/>
    <property type="evidence" value="ECO:0007669"/>
    <property type="project" value="UniProtKB-KW"/>
</dbReference>
<evidence type="ECO:0000256" key="1">
    <source>
        <dbReference type="ARBA" id="ARBA00006479"/>
    </source>
</evidence>
<dbReference type="PANTHER" id="PTHR18964">
    <property type="entry name" value="ROK (REPRESSOR, ORF, KINASE) FAMILY"/>
    <property type="match status" value="1"/>
</dbReference>
<organism evidence="2 3">
    <name type="scientific">Demequina lutea</name>
    <dbReference type="NCBI Taxonomy" id="431489"/>
    <lineage>
        <taxon>Bacteria</taxon>
        <taxon>Bacillati</taxon>
        <taxon>Actinomycetota</taxon>
        <taxon>Actinomycetes</taxon>
        <taxon>Micrococcales</taxon>
        <taxon>Demequinaceae</taxon>
        <taxon>Demequina</taxon>
    </lineage>
</organism>
<dbReference type="RefSeq" id="WP_062076083.1">
    <property type="nucleotide sequence ID" value="NZ_BBRC01000016.1"/>
</dbReference>
<comment type="similarity">
    <text evidence="1">Belongs to the ROK (NagC/XylR) family.</text>
</comment>
<dbReference type="OrthoDB" id="5174513at2"/>
<reference evidence="2 3" key="1">
    <citation type="submission" date="2020-07" db="EMBL/GenBank/DDBJ databases">
        <title>Sequencing the genomes of 1000 actinobacteria strains.</title>
        <authorList>
            <person name="Klenk H.-P."/>
        </authorList>
    </citation>
    <scope>NUCLEOTIDE SEQUENCE [LARGE SCALE GENOMIC DNA]</scope>
    <source>
        <strain evidence="2 3">DSM 19970</strain>
    </source>
</reference>
<evidence type="ECO:0000313" key="2">
    <source>
        <dbReference type="EMBL" id="NYI40826.1"/>
    </source>
</evidence>
<dbReference type="InterPro" id="IPR036390">
    <property type="entry name" value="WH_DNA-bd_sf"/>
</dbReference>
<dbReference type="AlphaFoldDB" id="A0A7Y9ZCI4"/>
<keyword evidence="2" id="KW-0808">Transferase</keyword>
<comment type="caution">
    <text evidence="2">The sequence shown here is derived from an EMBL/GenBank/DDBJ whole genome shotgun (WGS) entry which is preliminary data.</text>
</comment>
<name>A0A7Y9ZCI4_9MICO</name>
<dbReference type="Pfam" id="PF00480">
    <property type="entry name" value="ROK"/>
    <property type="match status" value="1"/>
</dbReference>
<protein>
    <submittedName>
        <fullName evidence="2">Putative NBD/HSP70 family sugar kinase</fullName>
    </submittedName>
</protein>
<keyword evidence="2" id="KW-0418">Kinase</keyword>
<dbReference type="SUPFAM" id="SSF53067">
    <property type="entry name" value="Actin-like ATPase domain"/>
    <property type="match status" value="1"/>
</dbReference>
<dbReference type="InterPro" id="IPR043129">
    <property type="entry name" value="ATPase_NBD"/>
</dbReference>
<gene>
    <name evidence="2" type="ORF">BKA03_000945</name>
</gene>
<keyword evidence="3" id="KW-1185">Reference proteome</keyword>
<evidence type="ECO:0000313" key="3">
    <source>
        <dbReference type="Proteomes" id="UP000547973"/>
    </source>
</evidence>
<dbReference type="InterPro" id="IPR000600">
    <property type="entry name" value="ROK"/>
</dbReference>